<sequence length="69" mass="8392">MAKLPDWIEVKNIKVVGNKPDWYVNTEIKVKYIPLRLFVKYILKRIGFRFWLYPYLINYCLNNTGLVIR</sequence>
<evidence type="ECO:0000313" key="1">
    <source>
        <dbReference type="EMBL" id="GAH85046.1"/>
    </source>
</evidence>
<organism evidence="1">
    <name type="scientific">marine sediment metagenome</name>
    <dbReference type="NCBI Taxonomy" id="412755"/>
    <lineage>
        <taxon>unclassified sequences</taxon>
        <taxon>metagenomes</taxon>
        <taxon>ecological metagenomes</taxon>
    </lineage>
</organism>
<dbReference type="EMBL" id="BARU01043782">
    <property type="protein sequence ID" value="GAH85046.1"/>
    <property type="molecule type" value="Genomic_DNA"/>
</dbReference>
<dbReference type="AlphaFoldDB" id="X1IRI5"/>
<protein>
    <submittedName>
        <fullName evidence="1">Uncharacterized protein</fullName>
    </submittedName>
</protein>
<gene>
    <name evidence="1" type="ORF">S03H2_66970</name>
</gene>
<comment type="caution">
    <text evidence="1">The sequence shown here is derived from an EMBL/GenBank/DDBJ whole genome shotgun (WGS) entry which is preliminary data.</text>
</comment>
<accession>X1IRI5</accession>
<reference evidence="1" key="1">
    <citation type="journal article" date="2014" name="Front. Microbiol.">
        <title>High frequency of phylogenetically diverse reductive dehalogenase-homologous genes in deep subseafloor sedimentary metagenomes.</title>
        <authorList>
            <person name="Kawai M."/>
            <person name="Futagami T."/>
            <person name="Toyoda A."/>
            <person name="Takaki Y."/>
            <person name="Nishi S."/>
            <person name="Hori S."/>
            <person name="Arai W."/>
            <person name="Tsubouchi T."/>
            <person name="Morono Y."/>
            <person name="Uchiyama I."/>
            <person name="Ito T."/>
            <person name="Fujiyama A."/>
            <person name="Inagaki F."/>
            <person name="Takami H."/>
        </authorList>
    </citation>
    <scope>NUCLEOTIDE SEQUENCE</scope>
    <source>
        <strain evidence="1">Expedition CK06-06</strain>
    </source>
</reference>
<name>X1IRI5_9ZZZZ</name>
<proteinExistence type="predicted"/>